<comment type="caution">
    <text evidence="13">Lacks conserved residue(s) required for the propagation of feature annotation.</text>
</comment>
<dbReference type="GO" id="GO:0003676">
    <property type="term" value="F:nucleic acid binding"/>
    <property type="evidence" value="ECO:0007669"/>
    <property type="project" value="InterPro"/>
</dbReference>
<dbReference type="SUPFAM" id="SSF52980">
    <property type="entry name" value="Restriction endonuclease-like"/>
    <property type="match status" value="1"/>
</dbReference>
<dbReference type="EC" id="3.1.21.10" evidence="13"/>
<name>A0A291IR96_9MOLU</name>
<evidence type="ECO:0000256" key="8">
    <source>
        <dbReference type="ARBA" id="ARBA00022842"/>
    </source>
</evidence>
<evidence type="ECO:0000256" key="3">
    <source>
        <dbReference type="ARBA" id="ARBA00022722"/>
    </source>
</evidence>
<keyword evidence="4 13" id="KW-0479">Metal-binding</keyword>
<feature type="site" description="Transition state stabilizer" evidence="13">
    <location>
        <position position="74"/>
    </location>
</feature>
<comment type="cofactor">
    <cofactor evidence="13">
        <name>Mg(2+)</name>
        <dbReference type="ChEBI" id="CHEBI:18420"/>
    </cofactor>
    <text evidence="13">Binds 1 Mg(2+) ion per subunit.</text>
</comment>
<keyword evidence="5 13" id="KW-0255">Endonuclease</keyword>
<reference evidence="14 15" key="1">
    <citation type="submission" date="2017-09" db="EMBL/GenBank/DDBJ databases">
        <title>SPAdes assembly of the Mesoplasma lactucae genome.</title>
        <authorList>
            <person name="Knight T.F."/>
            <person name="Rubinstein R."/>
            <person name="Citino T."/>
        </authorList>
    </citation>
    <scope>NUCLEOTIDE SEQUENCE [LARGE SCALE GENOMIC DNA]</scope>
    <source>
        <strain evidence="14 15">831-C4</strain>
    </source>
</reference>
<keyword evidence="2 13" id="KW-0963">Cytoplasm</keyword>
<evidence type="ECO:0000256" key="11">
    <source>
        <dbReference type="ARBA" id="ARBA00023447"/>
    </source>
</evidence>
<dbReference type="GO" id="GO:0008821">
    <property type="term" value="F:crossover junction DNA endonuclease activity"/>
    <property type="evidence" value="ECO:0007669"/>
    <property type="project" value="UniProtKB-EC"/>
</dbReference>
<evidence type="ECO:0000256" key="1">
    <source>
        <dbReference type="ARBA" id="ARBA00004496"/>
    </source>
</evidence>
<dbReference type="InterPro" id="IPR011335">
    <property type="entry name" value="Restrct_endonuc-II-like"/>
</dbReference>
<evidence type="ECO:0000313" key="14">
    <source>
        <dbReference type="EMBL" id="ATG97293.1"/>
    </source>
</evidence>
<keyword evidence="3 13" id="KW-0540">Nuclease</keyword>
<dbReference type="Pfam" id="PF03838">
    <property type="entry name" value="RecU"/>
    <property type="match status" value="1"/>
</dbReference>
<keyword evidence="15" id="KW-1185">Reference proteome</keyword>
<evidence type="ECO:0000256" key="10">
    <source>
        <dbReference type="ARBA" id="ARBA00023204"/>
    </source>
</evidence>
<evidence type="ECO:0000256" key="9">
    <source>
        <dbReference type="ARBA" id="ARBA00023172"/>
    </source>
</evidence>
<feature type="binding site" evidence="13">
    <location>
        <position position="90"/>
    </location>
    <ligand>
        <name>Mg(2+)</name>
        <dbReference type="ChEBI" id="CHEBI:18420"/>
    </ligand>
</feature>
<evidence type="ECO:0000256" key="12">
    <source>
        <dbReference type="ARBA" id="ARBA00029523"/>
    </source>
</evidence>
<dbReference type="GO" id="GO:0005737">
    <property type="term" value="C:cytoplasm"/>
    <property type="evidence" value="ECO:0007669"/>
    <property type="project" value="UniProtKB-SubCell"/>
</dbReference>
<feature type="binding site" evidence="13">
    <location>
        <position position="59"/>
    </location>
    <ligand>
        <name>Mg(2+)</name>
        <dbReference type="ChEBI" id="CHEBI:18420"/>
    </ligand>
</feature>
<feature type="binding site" evidence="13">
    <location>
        <position position="72"/>
    </location>
    <ligand>
        <name>Mg(2+)</name>
        <dbReference type="ChEBI" id="CHEBI:18420"/>
    </ligand>
</feature>
<evidence type="ECO:0000256" key="13">
    <source>
        <dbReference type="HAMAP-Rule" id="MF_00130"/>
    </source>
</evidence>
<keyword evidence="8 13" id="KW-0460">Magnesium</keyword>
<comment type="function">
    <text evidence="13">Endonuclease that resolves Holliday junction intermediates in genetic recombination. Cleaves mobile four-strand junctions by introducing symmetrical nicks in paired strands. Promotes annealing of linear ssDNA with homologous dsDNA. Required for DNA repair, homologous recombination and chromosome segregation.</text>
</comment>
<dbReference type="KEGG" id="mlac:CP520_00775"/>
<keyword evidence="6 13" id="KW-0227">DNA damage</keyword>
<dbReference type="GO" id="GO:0000287">
    <property type="term" value="F:magnesium ion binding"/>
    <property type="evidence" value="ECO:0007669"/>
    <property type="project" value="UniProtKB-UniRule"/>
</dbReference>
<dbReference type="InterPro" id="IPR011856">
    <property type="entry name" value="tRNA_endonuc-like_dom_sf"/>
</dbReference>
<dbReference type="GO" id="GO:0006310">
    <property type="term" value="P:DNA recombination"/>
    <property type="evidence" value="ECO:0007669"/>
    <property type="project" value="UniProtKB-UniRule"/>
</dbReference>
<keyword evidence="7 13" id="KW-0378">Hydrolase</keyword>
<comment type="subcellular location">
    <subcellularLocation>
        <location evidence="1 13">Cytoplasm</location>
    </subcellularLocation>
</comment>
<dbReference type="EMBL" id="CP023668">
    <property type="protein sequence ID" value="ATG97293.1"/>
    <property type="molecule type" value="Genomic_DNA"/>
</dbReference>
<dbReference type="Proteomes" id="UP000232227">
    <property type="component" value="Chromosome"/>
</dbReference>
<dbReference type="InterPro" id="IPR004612">
    <property type="entry name" value="Resolv_RecU"/>
</dbReference>
<accession>A0A291IR96</accession>
<sequence length="168" mass="19932">MNPIKNKGLFLEEVLNITNQKYIDSNKAIVNKIPTNIKLIKANDNLINKAIFKEGSNCDYVGCYKGCYFEFEAKETIKDSFSYQNLRKNQITELNRIVDNHGIAFIIVYFSSEERFFICDWLLMKNYFIKFKKTIPLEWFIENTAELFINSHLELDYLKEFNRLTNHT</sequence>
<dbReference type="GO" id="GO:0007059">
    <property type="term" value="P:chromosome segregation"/>
    <property type="evidence" value="ECO:0007669"/>
    <property type="project" value="UniProtKB-UniRule"/>
</dbReference>
<proteinExistence type="inferred from homology"/>
<gene>
    <name evidence="13" type="primary">recU</name>
    <name evidence="14" type="ORF">CP520_00775</name>
</gene>
<keyword evidence="9 13" id="KW-0233">DNA recombination</keyword>
<dbReference type="RefSeq" id="WP_096862581.1">
    <property type="nucleotide sequence ID" value="NZ_CP023668.1"/>
</dbReference>
<protein>
    <recommendedName>
        <fullName evidence="12 13">Holliday junction resolvase RecU</fullName>
        <ecNumber evidence="13">3.1.21.10</ecNumber>
    </recommendedName>
    <alternativeName>
        <fullName evidence="13">Recombination protein U homolog</fullName>
    </alternativeName>
</protein>
<evidence type="ECO:0000256" key="4">
    <source>
        <dbReference type="ARBA" id="ARBA00022723"/>
    </source>
</evidence>
<dbReference type="GO" id="GO:0006281">
    <property type="term" value="P:DNA repair"/>
    <property type="evidence" value="ECO:0007669"/>
    <property type="project" value="UniProtKB-UniRule"/>
</dbReference>
<evidence type="ECO:0000256" key="5">
    <source>
        <dbReference type="ARBA" id="ARBA00022759"/>
    </source>
</evidence>
<evidence type="ECO:0000313" key="15">
    <source>
        <dbReference type="Proteomes" id="UP000232227"/>
    </source>
</evidence>
<organism evidence="14 15">
    <name type="scientific">Mesoplasma lactucae ATCC 49193</name>
    <dbReference type="NCBI Taxonomy" id="81460"/>
    <lineage>
        <taxon>Bacteria</taxon>
        <taxon>Bacillati</taxon>
        <taxon>Mycoplasmatota</taxon>
        <taxon>Mollicutes</taxon>
        <taxon>Entomoplasmatales</taxon>
        <taxon>Entomoplasmataceae</taxon>
        <taxon>Mesoplasma</taxon>
    </lineage>
</organism>
<evidence type="ECO:0000256" key="2">
    <source>
        <dbReference type="ARBA" id="ARBA00022490"/>
    </source>
</evidence>
<dbReference type="Gene3D" id="3.40.1350.10">
    <property type="match status" value="1"/>
</dbReference>
<dbReference type="HAMAP" id="MF_00130">
    <property type="entry name" value="RecU"/>
    <property type="match status" value="1"/>
</dbReference>
<dbReference type="AlphaFoldDB" id="A0A291IR96"/>
<keyword evidence="10 13" id="KW-0234">DNA repair</keyword>
<comment type="catalytic activity">
    <reaction evidence="13">
        <text>Endonucleolytic cleavage at a junction such as a reciprocal single-stranded crossover between two homologous DNA duplexes (Holliday junction).</text>
        <dbReference type="EC" id="3.1.21.10"/>
    </reaction>
</comment>
<evidence type="ECO:0000256" key="7">
    <source>
        <dbReference type="ARBA" id="ARBA00022801"/>
    </source>
</evidence>
<dbReference type="OrthoDB" id="9783592at2"/>
<comment type="similarity">
    <text evidence="11 13">Belongs to the RecU family.</text>
</comment>
<evidence type="ECO:0000256" key="6">
    <source>
        <dbReference type="ARBA" id="ARBA00022763"/>
    </source>
</evidence>